<dbReference type="EMBL" id="CP001011">
    <property type="protein sequence ID" value="ACB93406.1"/>
    <property type="molecule type" value="Genomic_DNA"/>
</dbReference>
<dbReference type="HOGENOM" id="CLU_930501_0_0_6"/>
<keyword evidence="1" id="KW-0732">Signal</keyword>
<gene>
    <name evidence="3" type="ordered locus">XfasM23_2007</name>
</gene>
<dbReference type="InterPro" id="IPR010333">
    <property type="entry name" value="VirJ"/>
</dbReference>
<dbReference type="RefSeq" id="WP_004090421.1">
    <property type="nucleotide sequence ID" value="NC_010577.1"/>
</dbReference>
<reference evidence="3 4" key="1">
    <citation type="journal article" date="2010" name="J. Bacteriol.">
        <title>Whole genome sequences of two Xylella fastidiosa strains (M12 and M23) causing almond leaf scorch disease in California.</title>
        <authorList>
            <person name="Chen J."/>
            <person name="Xie G."/>
            <person name="Han S."/>
            <person name="Chertkov O."/>
            <person name="Sims D."/>
            <person name="Civerolo E.L."/>
        </authorList>
    </citation>
    <scope>NUCLEOTIDE SEQUENCE [LARGE SCALE GENOMIC DNA]</scope>
    <source>
        <strain evidence="3 4">M23</strain>
    </source>
</reference>
<evidence type="ECO:0000256" key="1">
    <source>
        <dbReference type="SAM" id="SignalP"/>
    </source>
</evidence>
<dbReference type="AlphaFoldDB" id="B2I9F1"/>
<evidence type="ECO:0000313" key="3">
    <source>
        <dbReference type="EMBL" id="ACB93406.1"/>
    </source>
</evidence>
<evidence type="ECO:0000259" key="2">
    <source>
        <dbReference type="Pfam" id="PF06057"/>
    </source>
</evidence>
<feature type="signal peptide" evidence="1">
    <location>
        <begin position="1"/>
        <end position="28"/>
    </location>
</feature>
<dbReference type="ESTHER" id="xylfs-a0a1m5i0m5">
    <property type="family name" value="VirJ"/>
</dbReference>
<protein>
    <submittedName>
        <fullName evidence="3">Virulence factor family protein</fullName>
    </submittedName>
</protein>
<dbReference type="GeneID" id="93905762"/>
<dbReference type="Pfam" id="PF06057">
    <property type="entry name" value="VirJ"/>
    <property type="match status" value="1"/>
</dbReference>
<proteinExistence type="predicted"/>
<dbReference type="InterPro" id="IPR029058">
    <property type="entry name" value="AB_hydrolase_fold"/>
</dbReference>
<dbReference type="KEGG" id="xfn:XfasM23_2007"/>
<organism evidence="3 4">
    <name type="scientific">Xylella fastidiosa (strain M23)</name>
    <dbReference type="NCBI Taxonomy" id="405441"/>
    <lineage>
        <taxon>Bacteria</taxon>
        <taxon>Pseudomonadati</taxon>
        <taxon>Pseudomonadota</taxon>
        <taxon>Gammaproteobacteria</taxon>
        <taxon>Lysobacterales</taxon>
        <taxon>Lysobacteraceae</taxon>
        <taxon>Xylella</taxon>
    </lineage>
</organism>
<sequence length="310" mass="33828">MKRANSNIKYWVTWAMLLGGSVAVCSHAYGDVSDGRDGWGAMQRLPSASSGVAITDPDAGVAGLPPLPEKVQSHIATPIPGSGVKTLPLVEYYAPGSDRLAIMISGDGGWRTLDRNLSKELQRRGISVVGWNSLRYFWKLRTPEQLGDDLSRVIADYQRRWGAHQVILIGYSFGADVMPFAYAHLMPMQRNDVDFISLLAPGRQADFKARIFGRLGWGEHGTQDVLTALGALDLQRVQCVYGQNDKDAVCSELRERIFDVVMRPGGHHFDGDTVKLADVILQGWRRAGWGAGNHATGGAAIVEGTSRSQP</sequence>
<dbReference type="Proteomes" id="UP000001698">
    <property type="component" value="Chromosome"/>
</dbReference>
<dbReference type="SUPFAM" id="SSF53474">
    <property type="entry name" value="alpha/beta-Hydrolases"/>
    <property type="match status" value="1"/>
</dbReference>
<dbReference type="Gene3D" id="3.40.50.1820">
    <property type="entry name" value="alpha/beta hydrolase"/>
    <property type="match status" value="1"/>
</dbReference>
<feature type="chain" id="PRO_5002776990" evidence="1">
    <location>
        <begin position="29"/>
        <end position="310"/>
    </location>
</feature>
<feature type="domain" description="Bacterial virulence" evidence="2">
    <location>
        <begin position="98"/>
        <end position="286"/>
    </location>
</feature>
<name>B2I9F1_XYLF2</name>
<evidence type="ECO:0000313" key="4">
    <source>
        <dbReference type="Proteomes" id="UP000001698"/>
    </source>
</evidence>
<accession>B2I9F1</accession>